<gene>
    <name evidence="10" type="primary">POL2</name>
</gene>
<evidence type="ECO:0000256" key="5">
    <source>
        <dbReference type="ARBA" id="ARBA00022759"/>
    </source>
</evidence>
<keyword evidence="1" id="KW-0645">Protease</keyword>
<keyword evidence="5" id="KW-0255">Endonuclease</keyword>
<dbReference type="SUPFAM" id="SSF56672">
    <property type="entry name" value="DNA/RNA polymerases"/>
    <property type="match status" value="1"/>
</dbReference>
<dbReference type="AlphaFoldDB" id="V5GYR5"/>
<dbReference type="PANTHER" id="PTHR37984">
    <property type="entry name" value="PROTEIN CBG26694"/>
    <property type="match status" value="1"/>
</dbReference>
<evidence type="ECO:0000259" key="9">
    <source>
        <dbReference type="PROSITE" id="PS50878"/>
    </source>
</evidence>
<proteinExistence type="predicted"/>
<keyword evidence="2" id="KW-0808">Transferase</keyword>
<dbReference type="GO" id="GO:0004519">
    <property type="term" value="F:endonuclease activity"/>
    <property type="evidence" value="ECO:0007669"/>
    <property type="project" value="UniProtKB-KW"/>
</dbReference>
<evidence type="ECO:0000256" key="3">
    <source>
        <dbReference type="ARBA" id="ARBA00022695"/>
    </source>
</evidence>
<evidence type="ECO:0000313" key="10">
    <source>
        <dbReference type="EMBL" id="JAB65588.1"/>
    </source>
</evidence>
<evidence type="ECO:0000256" key="7">
    <source>
        <dbReference type="ARBA" id="ARBA00022918"/>
    </source>
</evidence>
<evidence type="ECO:0000256" key="6">
    <source>
        <dbReference type="ARBA" id="ARBA00022801"/>
    </source>
</evidence>
<reference evidence="10" key="1">
    <citation type="submission" date="2013-07" db="EMBL/GenBank/DDBJ databases">
        <title>Midgut Transcriptome Profiling of Anoplphora glabripennis, a Lignocellulose Degrading, Wood-Boring Cerambycid.</title>
        <authorList>
            <person name="Scully E.D."/>
            <person name="Hoover K."/>
            <person name="Carlson J.E."/>
            <person name="Tien M."/>
            <person name="Geib S.M."/>
        </authorList>
    </citation>
    <scope>NUCLEOTIDE SEQUENCE</scope>
</reference>
<evidence type="ECO:0000256" key="8">
    <source>
        <dbReference type="SAM" id="MobiDB-lite"/>
    </source>
</evidence>
<dbReference type="Gene3D" id="2.40.70.10">
    <property type="entry name" value="Acid Proteases"/>
    <property type="match status" value="1"/>
</dbReference>
<dbReference type="Gene3D" id="3.10.10.10">
    <property type="entry name" value="HIV Type 1 Reverse Transcriptase, subunit A, domain 1"/>
    <property type="match status" value="1"/>
</dbReference>
<feature type="compositionally biased region" description="Low complexity" evidence="8">
    <location>
        <begin position="17"/>
        <end position="26"/>
    </location>
</feature>
<dbReference type="SUPFAM" id="SSF50630">
    <property type="entry name" value="Acid proteases"/>
    <property type="match status" value="1"/>
</dbReference>
<dbReference type="Pfam" id="PF08284">
    <property type="entry name" value="RVP_2"/>
    <property type="match status" value="1"/>
</dbReference>
<dbReference type="FunFam" id="3.10.10.10:FF:000007">
    <property type="entry name" value="Retrovirus-related Pol polyprotein from transposon 17.6-like Protein"/>
    <property type="match status" value="1"/>
</dbReference>
<dbReference type="InterPro" id="IPR043502">
    <property type="entry name" value="DNA/RNA_pol_sf"/>
</dbReference>
<dbReference type="GO" id="GO:0008233">
    <property type="term" value="F:peptidase activity"/>
    <property type="evidence" value="ECO:0007669"/>
    <property type="project" value="UniProtKB-KW"/>
</dbReference>
<accession>V5GYR5</accession>
<dbReference type="SUPFAM" id="SSF57756">
    <property type="entry name" value="Retrovirus zinc finger-like domains"/>
    <property type="match status" value="1"/>
</dbReference>
<evidence type="ECO:0000256" key="2">
    <source>
        <dbReference type="ARBA" id="ARBA00022679"/>
    </source>
</evidence>
<dbReference type="Pfam" id="PF00078">
    <property type="entry name" value="RVT_1"/>
    <property type="match status" value="1"/>
</dbReference>
<dbReference type="PANTHER" id="PTHR37984:SF5">
    <property type="entry name" value="PROTEIN NYNRIN-LIKE"/>
    <property type="match status" value="1"/>
</dbReference>
<dbReference type="GO" id="GO:0003676">
    <property type="term" value="F:nucleic acid binding"/>
    <property type="evidence" value="ECO:0007669"/>
    <property type="project" value="InterPro"/>
</dbReference>
<dbReference type="InterPro" id="IPR043128">
    <property type="entry name" value="Rev_trsase/Diguanyl_cyclase"/>
</dbReference>
<feature type="region of interest" description="Disordered" evidence="8">
    <location>
        <begin position="1"/>
        <end position="40"/>
    </location>
</feature>
<evidence type="ECO:0000256" key="4">
    <source>
        <dbReference type="ARBA" id="ARBA00022722"/>
    </source>
</evidence>
<name>V5GYR5_ANOGL</name>
<feature type="domain" description="Reverse transcriptase" evidence="9">
    <location>
        <begin position="530"/>
        <end position="647"/>
    </location>
</feature>
<dbReference type="GO" id="GO:0006508">
    <property type="term" value="P:proteolysis"/>
    <property type="evidence" value="ECO:0007669"/>
    <property type="project" value="UniProtKB-KW"/>
</dbReference>
<keyword evidence="3" id="KW-0548">Nucleotidyltransferase</keyword>
<dbReference type="GO" id="GO:0003964">
    <property type="term" value="F:RNA-directed DNA polymerase activity"/>
    <property type="evidence" value="ECO:0007669"/>
    <property type="project" value="UniProtKB-KW"/>
</dbReference>
<dbReference type="PROSITE" id="PS50878">
    <property type="entry name" value="RT_POL"/>
    <property type="match status" value="1"/>
</dbReference>
<organism evidence="10">
    <name type="scientific">Anoplophora glabripennis</name>
    <name type="common">Asian longhorn beetle</name>
    <name type="synonym">Anoplophora nobilis</name>
    <dbReference type="NCBI Taxonomy" id="217634"/>
    <lineage>
        <taxon>Eukaryota</taxon>
        <taxon>Metazoa</taxon>
        <taxon>Ecdysozoa</taxon>
        <taxon>Arthropoda</taxon>
        <taxon>Hexapoda</taxon>
        <taxon>Insecta</taxon>
        <taxon>Pterygota</taxon>
        <taxon>Neoptera</taxon>
        <taxon>Endopterygota</taxon>
        <taxon>Coleoptera</taxon>
        <taxon>Polyphaga</taxon>
        <taxon>Cucujiformia</taxon>
        <taxon>Chrysomeloidea</taxon>
        <taxon>Cerambycidae</taxon>
        <taxon>Lamiinae</taxon>
        <taxon>Lamiini</taxon>
        <taxon>Anoplophora</taxon>
    </lineage>
</organism>
<dbReference type="InterPro" id="IPR000477">
    <property type="entry name" value="RT_dom"/>
</dbReference>
<dbReference type="InterPro" id="IPR036875">
    <property type="entry name" value="Znf_CCHC_sf"/>
</dbReference>
<dbReference type="EMBL" id="GALX01002878">
    <property type="protein sequence ID" value="JAB65588.1"/>
    <property type="molecule type" value="Transcribed_RNA"/>
</dbReference>
<feature type="compositionally biased region" description="Basic residues" evidence="8">
    <location>
        <begin position="1"/>
        <end position="16"/>
    </location>
</feature>
<keyword evidence="7" id="KW-0695">RNA-directed DNA polymerase</keyword>
<keyword evidence="4" id="KW-0540">Nuclease</keyword>
<dbReference type="InterPro" id="IPR050951">
    <property type="entry name" value="Retrovirus_Pol_polyprotein"/>
</dbReference>
<dbReference type="GO" id="GO:0008270">
    <property type="term" value="F:zinc ion binding"/>
    <property type="evidence" value="ECO:0007669"/>
    <property type="project" value="InterPro"/>
</dbReference>
<feature type="non-terminal residue" evidence="10">
    <location>
        <position position="647"/>
    </location>
</feature>
<evidence type="ECO:0000256" key="1">
    <source>
        <dbReference type="ARBA" id="ARBA00022670"/>
    </source>
</evidence>
<dbReference type="Gene3D" id="3.30.70.270">
    <property type="match status" value="1"/>
</dbReference>
<dbReference type="CDD" id="cd00303">
    <property type="entry name" value="retropepsin_like"/>
    <property type="match status" value="1"/>
</dbReference>
<dbReference type="Gene3D" id="4.10.60.10">
    <property type="entry name" value="Zinc finger, CCHC-type"/>
    <property type="match status" value="1"/>
</dbReference>
<dbReference type="InterPro" id="IPR001878">
    <property type="entry name" value="Znf_CCHC"/>
</dbReference>
<dbReference type="CDD" id="cd01647">
    <property type="entry name" value="RT_LTR"/>
    <property type="match status" value="1"/>
</dbReference>
<sequence length="647" mass="73920">MGRSSKRKHRARRRSTPSRSSSSSPSLTPPPRDTNKSTRGLVKRLKRELQELRQTVSTQSVVNVDESVIPLFEPGKDNVQSVTNWVNKIDELKMYYKWTDTTTVKLATSRLRGNARGWYDSLTSSCLEWQEMKNLLILNFPTPIRFGKLLVEAACYSPFAGQNLGDYCYEKAAKLNKLQLEIPEEYVIDSIIEGIQDDKVSIPVRAVTFQTVGSLANYLSTISYVPSDSSSLLPTTSRRDTVKPSTSKAISMQYQNRSMKKEKLGKHIRCFNCGGNHLVRDCVQQRLQCTLCKRLGHSAARCQKKKNKQVNEIALKENVENMFNKTVLIHGHKVDCLLDSGSECSIIKISVARRIHLDIQNENVIVLKCFMGYMVSSNLKARVCLKIEEAIVNVTLIVLEDRYLKHDLIVGRDFLTNENVIMFKSKNKLLLRSLPPLNVNSLDIVEPGENKINADTINFGDRLLKDQQLMVVKLLRDYRDCISFHFNDLGKTTSVEMHIKCITDEPIVYRPYRMSMYEKEILRSLINDLLQNNIIRESTSPYASPVLLVKKKTGDYRMCVDYRRLNAITVKDKYPLPLIDEQIDKLGNNLFYITLDLASGFYQVPMANDSIEKTAFITPESHFEFLRMPFGLSNSPSVFQRLINNVL</sequence>
<protein>
    <submittedName>
        <fullName evidence="10">Retrovirus-related Pol polyprotein</fullName>
    </submittedName>
</protein>
<keyword evidence="6" id="KW-0378">Hydrolase</keyword>
<dbReference type="SMART" id="SM00343">
    <property type="entry name" value="ZnF_C2HC"/>
    <property type="match status" value="2"/>
</dbReference>
<dbReference type="InterPro" id="IPR021109">
    <property type="entry name" value="Peptidase_aspartic_dom_sf"/>
</dbReference>